<gene>
    <name evidence="14" type="ORF">MCUN1_001628</name>
</gene>
<evidence type="ECO:0000256" key="1">
    <source>
        <dbReference type="ARBA" id="ARBA00004123"/>
    </source>
</evidence>
<protein>
    <recommendedName>
        <fullName evidence="12">Small nuclear ribonucleoprotein E</fullName>
        <shortName evidence="12">snRNP-E</shortName>
    </recommendedName>
    <alternativeName>
        <fullName evidence="12">Sm protein E</fullName>
    </alternativeName>
</protein>
<reference evidence="14" key="1">
    <citation type="submission" date="2023-03" db="EMBL/GenBank/DDBJ databases">
        <title>Mating type loci evolution in Malassezia.</title>
        <authorList>
            <person name="Coelho M.A."/>
        </authorList>
    </citation>
    <scope>NUCLEOTIDE SEQUENCE</scope>
    <source>
        <strain evidence="14">CBS 11721</strain>
    </source>
</reference>
<dbReference type="SUPFAM" id="SSF50182">
    <property type="entry name" value="Sm-like ribonucleoproteins"/>
    <property type="match status" value="1"/>
</dbReference>
<dbReference type="InterPro" id="IPR001163">
    <property type="entry name" value="Sm_dom_euk/arc"/>
</dbReference>
<organism evidence="14 15">
    <name type="scientific">Malassezia cuniculi</name>
    <dbReference type="NCBI Taxonomy" id="948313"/>
    <lineage>
        <taxon>Eukaryota</taxon>
        <taxon>Fungi</taxon>
        <taxon>Dikarya</taxon>
        <taxon>Basidiomycota</taxon>
        <taxon>Ustilaginomycotina</taxon>
        <taxon>Malasseziomycetes</taxon>
        <taxon>Malasseziales</taxon>
        <taxon>Malasseziaceae</taxon>
        <taxon>Malassezia</taxon>
    </lineage>
</organism>
<evidence type="ECO:0000313" key="14">
    <source>
        <dbReference type="EMBL" id="WFD34784.1"/>
    </source>
</evidence>
<keyword evidence="8 12" id="KW-0508">mRNA splicing</keyword>
<feature type="domain" description="Sm" evidence="13">
    <location>
        <begin position="13"/>
        <end position="88"/>
    </location>
</feature>
<sequence length="189" mass="20861">MSGRQQKVMVQPINVIFRYLQQQTRVSLWLYDNVEFRIEGTIIGFDEFMNVTLDDAAEVRCSDQERKELGRLLLKGDNISISDMLNTPLARASPPLSRHASHPIQAATYMGASLSILAVALAASSLAGPIHYECQGADVSELHTETLNTQRRADALPTPHSLSSNQRHRAAHIADFVQTIKDAAQLGPI</sequence>
<evidence type="ECO:0000256" key="10">
    <source>
        <dbReference type="ARBA" id="ARBA00023274"/>
    </source>
</evidence>
<keyword evidence="9 12" id="KW-0539">Nucleus</keyword>
<dbReference type="GO" id="GO:0005687">
    <property type="term" value="C:U4 snRNP"/>
    <property type="evidence" value="ECO:0007669"/>
    <property type="project" value="UniProtKB-UniRule"/>
</dbReference>
<keyword evidence="4" id="KW-0963">Cytoplasm</keyword>
<dbReference type="GO" id="GO:0005829">
    <property type="term" value="C:cytosol"/>
    <property type="evidence" value="ECO:0007669"/>
    <property type="project" value="UniProtKB-SubCell"/>
</dbReference>
<evidence type="ECO:0000259" key="13">
    <source>
        <dbReference type="PROSITE" id="PS52002"/>
    </source>
</evidence>
<dbReference type="Proteomes" id="UP001219933">
    <property type="component" value="Chromosome 2"/>
</dbReference>
<dbReference type="SMART" id="SM00651">
    <property type="entry name" value="Sm"/>
    <property type="match status" value="1"/>
</dbReference>
<evidence type="ECO:0000256" key="9">
    <source>
        <dbReference type="ARBA" id="ARBA00023242"/>
    </source>
</evidence>
<comment type="function">
    <text evidence="11">Plays a role in pre-mRNA splicing as a core component of the spliceosomal U1, U2, U4 and U5 small nuclear ribonucleoproteins (snRNPs), the building blocks of the spliceosome.</text>
</comment>
<accession>A0AAF0J6P8</accession>
<evidence type="ECO:0000313" key="15">
    <source>
        <dbReference type="Proteomes" id="UP001219933"/>
    </source>
</evidence>
<dbReference type="GO" id="GO:0000387">
    <property type="term" value="P:spliceosomal snRNP assembly"/>
    <property type="evidence" value="ECO:0007669"/>
    <property type="project" value="UniProtKB-UniRule"/>
</dbReference>
<dbReference type="CDD" id="cd01718">
    <property type="entry name" value="Sm_E"/>
    <property type="match status" value="1"/>
</dbReference>
<evidence type="ECO:0000256" key="6">
    <source>
        <dbReference type="ARBA" id="ARBA00022728"/>
    </source>
</evidence>
<keyword evidence="6 12" id="KW-0747">Spliceosome</keyword>
<dbReference type="GO" id="GO:0005685">
    <property type="term" value="C:U1 snRNP"/>
    <property type="evidence" value="ECO:0007669"/>
    <property type="project" value="UniProtKB-UniRule"/>
</dbReference>
<evidence type="ECO:0000256" key="5">
    <source>
        <dbReference type="ARBA" id="ARBA00022664"/>
    </source>
</evidence>
<evidence type="ECO:0000256" key="11">
    <source>
        <dbReference type="ARBA" id="ARBA00058057"/>
    </source>
</evidence>
<comment type="subcellular location">
    <subcellularLocation>
        <location evidence="2">Cytoplasm</location>
        <location evidence="2">Cytosol</location>
    </subcellularLocation>
    <subcellularLocation>
        <location evidence="1 12">Nucleus</location>
    </subcellularLocation>
</comment>
<evidence type="ECO:0000256" key="3">
    <source>
        <dbReference type="ARBA" id="ARBA00006850"/>
    </source>
</evidence>
<dbReference type="GO" id="GO:0005681">
    <property type="term" value="C:spliceosomal complex"/>
    <property type="evidence" value="ECO:0007669"/>
    <property type="project" value="UniProtKB-KW"/>
</dbReference>
<evidence type="ECO:0000256" key="4">
    <source>
        <dbReference type="ARBA" id="ARBA00022490"/>
    </source>
</evidence>
<name>A0AAF0J6P8_9BASI</name>
<dbReference type="AlphaFoldDB" id="A0AAF0J6P8"/>
<keyword evidence="10 12" id="KW-0687">Ribonucleoprotein</keyword>
<dbReference type="GO" id="GO:0003723">
    <property type="term" value="F:RNA binding"/>
    <property type="evidence" value="ECO:0007669"/>
    <property type="project" value="UniProtKB-KW"/>
</dbReference>
<dbReference type="InterPro" id="IPR010920">
    <property type="entry name" value="LSM_dom_sf"/>
</dbReference>
<dbReference type="Pfam" id="PF01423">
    <property type="entry name" value="LSM"/>
    <property type="match status" value="1"/>
</dbReference>
<evidence type="ECO:0000256" key="12">
    <source>
        <dbReference type="RuleBase" id="RU365053"/>
    </source>
</evidence>
<keyword evidence="5 12" id="KW-0507">mRNA processing</keyword>
<dbReference type="InterPro" id="IPR027078">
    <property type="entry name" value="snRNP-E"/>
</dbReference>
<keyword evidence="15" id="KW-1185">Reference proteome</keyword>
<evidence type="ECO:0000256" key="7">
    <source>
        <dbReference type="ARBA" id="ARBA00022884"/>
    </source>
</evidence>
<dbReference type="GO" id="GO:0005686">
    <property type="term" value="C:U2 snRNP"/>
    <property type="evidence" value="ECO:0007669"/>
    <property type="project" value="UniProtKB-UniRule"/>
</dbReference>
<evidence type="ECO:0000256" key="2">
    <source>
        <dbReference type="ARBA" id="ARBA00004514"/>
    </source>
</evidence>
<dbReference type="GO" id="GO:0005682">
    <property type="term" value="C:U5 snRNP"/>
    <property type="evidence" value="ECO:0007669"/>
    <property type="project" value="UniProtKB-UniRule"/>
</dbReference>
<comment type="similarity">
    <text evidence="3 12">Belongs to the snRNP Sm proteins family.</text>
</comment>
<dbReference type="GO" id="GO:0046540">
    <property type="term" value="C:U4/U6 x U5 tri-snRNP complex"/>
    <property type="evidence" value="ECO:0007669"/>
    <property type="project" value="UniProtKB-UniRule"/>
</dbReference>
<dbReference type="PANTHER" id="PTHR11193">
    <property type="entry name" value="SMALL NUCLEAR RIBONUCLEOPROTEIN E"/>
    <property type="match status" value="1"/>
</dbReference>
<keyword evidence="7 12" id="KW-0694">RNA-binding</keyword>
<dbReference type="PROSITE" id="PS52002">
    <property type="entry name" value="SM"/>
    <property type="match status" value="1"/>
</dbReference>
<proteinExistence type="inferred from homology"/>
<dbReference type="FunFam" id="2.30.30.100:FF:000013">
    <property type="entry name" value="Small nuclear ribonucleoprotein E"/>
    <property type="match status" value="1"/>
</dbReference>
<comment type="function">
    <text evidence="12">Involved in pre-mRNA splicing. Binds and is required for the stability of snRNA U1, U2, U4 and U5 which contain a highly conserved structural motif called the Sm binding site. Involved in cap modification.</text>
</comment>
<dbReference type="EMBL" id="CP119878">
    <property type="protein sequence ID" value="WFD34784.1"/>
    <property type="molecule type" value="Genomic_DNA"/>
</dbReference>
<dbReference type="Gene3D" id="2.30.30.100">
    <property type="match status" value="1"/>
</dbReference>
<dbReference type="InterPro" id="IPR047575">
    <property type="entry name" value="Sm"/>
</dbReference>
<evidence type="ECO:0000256" key="8">
    <source>
        <dbReference type="ARBA" id="ARBA00023187"/>
    </source>
</evidence>